<accession>A0A6P5PN88</accession>
<feature type="disulfide bond" evidence="15">
    <location>
        <begin position="115"/>
        <end position="133"/>
    </location>
</feature>
<dbReference type="PANTHER" id="PTHR47881">
    <property type="entry name" value="TUMOR NECROSIS FACTOR RECEPTOR SUBFAMILY MEMBER 4"/>
    <property type="match status" value="1"/>
</dbReference>
<reference evidence="19" key="1">
    <citation type="submission" date="2025-08" db="UniProtKB">
        <authorList>
            <consortium name="RefSeq"/>
        </authorList>
    </citation>
    <scope>IDENTIFICATION</scope>
</reference>
<keyword evidence="2 16" id="KW-0812">Transmembrane</keyword>
<evidence type="ECO:0000256" key="7">
    <source>
        <dbReference type="ARBA" id="ARBA00023157"/>
    </source>
</evidence>
<evidence type="ECO:0000256" key="9">
    <source>
        <dbReference type="ARBA" id="ARBA00023180"/>
    </source>
</evidence>
<comment type="caution">
    <text evidence="15">Lacks conserved residue(s) required for the propagation of feature annotation.</text>
</comment>
<dbReference type="GeneID" id="110293572"/>
<keyword evidence="3" id="KW-0732">Signal</keyword>
<evidence type="ECO:0000313" key="19">
    <source>
        <dbReference type="RefSeq" id="XP_021017102.2"/>
    </source>
</evidence>
<feature type="domain" description="TNFR-Cys" evidence="17">
    <location>
        <begin position="135"/>
        <end position="176"/>
    </location>
</feature>
<evidence type="ECO:0000256" key="11">
    <source>
        <dbReference type="ARBA" id="ARBA00063202"/>
    </source>
</evidence>
<name>A0A6P5PN88_MUSCR</name>
<dbReference type="Pfam" id="PF00020">
    <property type="entry name" value="TNFR_c6"/>
    <property type="match status" value="2"/>
</dbReference>
<dbReference type="InterPro" id="IPR034022">
    <property type="entry name" value="TNFRSF4_N"/>
</dbReference>
<dbReference type="AlphaFoldDB" id="A0A6P5PN88"/>
<dbReference type="GO" id="GO:0006954">
    <property type="term" value="P:inflammatory response"/>
    <property type="evidence" value="ECO:0007669"/>
    <property type="project" value="InterPro"/>
</dbReference>
<dbReference type="InterPro" id="IPR020445">
    <property type="entry name" value="TNFR_4"/>
</dbReference>
<feature type="domain" description="TNFR-Cys" evidence="17">
    <location>
        <begin position="99"/>
        <end position="133"/>
    </location>
</feature>
<evidence type="ECO:0000256" key="10">
    <source>
        <dbReference type="ARBA" id="ARBA00054481"/>
    </source>
</evidence>
<evidence type="ECO:0000256" key="16">
    <source>
        <dbReference type="SAM" id="Phobius"/>
    </source>
</evidence>
<keyword evidence="18" id="KW-1185">Reference proteome</keyword>
<dbReference type="SUPFAM" id="SSF57586">
    <property type="entry name" value="TNF receptor-like"/>
    <property type="match status" value="3"/>
</dbReference>
<evidence type="ECO:0000256" key="6">
    <source>
        <dbReference type="ARBA" id="ARBA00023136"/>
    </source>
</evidence>
<dbReference type="KEGG" id="mcal:110293572"/>
<dbReference type="SMART" id="SM00208">
    <property type="entry name" value="TNFR"/>
    <property type="match status" value="3"/>
</dbReference>
<dbReference type="PROSITE" id="PS50050">
    <property type="entry name" value="TNFR_NGFR_2"/>
    <property type="match status" value="2"/>
</dbReference>
<dbReference type="GO" id="GO:0005031">
    <property type="term" value="F:tumor necrosis factor receptor activity"/>
    <property type="evidence" value="ECO:0007669"/>
    <property type="project" value="InterPro"/>
</dbReference>
<evidence type="ECO:0000256" key="8">
    <source>
        <dbReference type="ARBA" id="ARBA00023170"/>
    </source>
</evidence>
<proteinExistence type="predicted"/>
<evidence type="ECO:0000313" key="18">
    <source>
        <dbReference type="Proteomes" id="UP000515126"/>
    </source>
</evidence>
<sequence length="345" mass="38214">MLGICTSLHIPQGPKALLSLLWDSAYACAKYTGTCSHTFLPVRLLFLPHLHSSYSHILQGKTPDSCEGRKQTRMYVWVQQPTALLLLGLTLGVTARKLNCVKHTYPSGHKCCRECQPGNGMVSRCDHTRDTICHPCEPGFYNEAVNYDTCKQCTQCNHRSGSELKQNCTPTQDTVCKCRPGTQPRQDSGYKLGVDCVPCPPGHFSPGNNQACKPWTNCTLSGKQTRHPASNSLDAVCEDRSLLATLLWETQRPTFRPTTVQSTTIWPRTSELPSTPTLVTHEGPAFAVLLGLGLGLLAPLTVLLALYLLRKAWRLPNTPKPCWGNSFRTPIQEEQTDTHFTLAKI</sequence>
<comment type="subunit">
    <text evidence="11">Interacts with TRAF2, TRAF3 and TRAF5.</text>
</comment>
<dbReference type="CDD" id="cd13406">
    <property type="entry name" value="TNFRSF4"/>
    <property type="match status" value="1"/>
</dbReference>
<evidence type="ECO:0000256" key="14">
    <source>
        <dbReference type="ARBA" id="ARBA00082647"/>
    </source>
</evidence>
<keyword evidence="4" id="KW-0677">Repeat</keyword>
<keyword evidence="7 15" id="KW-1015">Disulfide bond</keyword>
<evidence type="ECO:0000256" key="3">
    <source>
        <dbReference type="ARBA" id="ARBA00022729"/>
    </source>
</evidence>
<dbReference type="FunFam" id="2.10.50.10:FF:000038">
    <property type="entry name" value="Tumor necrosis factor receptor superfamily member 4"/>
    <property type="match status" value="1"/>
</dbReference>
<evidence type="ECO:0000256" key="1">
    <source>
        <dbReference type="ARBA" id="ARBA00004479"/>
    </source>
</evidence>
<dbReference type="PANTHER" id="PTHR47881:SF1">
    <property type="entry name" value="TUMOR NECROSIS FACTOR RECEPTOR SUPERFAMILY MEMBER 4"/>
    <property type="match status" value="1"/>
</dbReference>
<dbReference type="Gene3D" id="2.10.50.10">
    <property type="entry name" value="Tumor Necrosis Factor Receptor, subunit A, domain 2"/>
    <property type="match status" value="2"/>
</dbReference>
<organism evidence="18 19">
    <name type="scientific">Mus caroli</name>
    <name type="common">Ryukyu mouse</name>
    <name type="synonym">Ricefield mouse</name>
    <dbReference type="NCBI Taxonomy" id="10089"/>
    <lineage>
        <taxon>Eukaryota</taxon>
        <taxon>Metazoa</taxon>
        <taxon>Chordata</taxon>
        <taxon>Craniata</taxon>
        <taxon>Vertebrata</taxon>
        <taxon>Euteleostomi</taxon>
        <taxon>Mammalia</taxon>
        <taxon>Eutheria</taxon>
        <taxon>Euarchontoglires</taxon>
        <taxon>Glires</taxon>
        <taxon>Rodentia</taxon>
        <taxon>Myomorpha</taxon>
        <taxon>Muroidea</taxon>
        <taxon>Muridae</taxon>
        <taxon>Murinae</taxon>
        <taxon>Mus</taxon>
        <taxon>Mus</taxon>
    </lineage>
</organism>
<feature type="repeat" description="TNFR-Cys" evidence="15">
    <location>
        <begin position="99"/>
        <end position="133"/>
    </location>
</feature>
<keyword evidence="9" id="KW-0325">Glycoprotein</keyword>
<evidence type="ECO:0000256" key="5">
    <source>
        <dbReference type="ARBA" id="ARBA00022989"/>
    </source>
</evidence>
<dbReference type="Proteomes" id="UP000515126">
    <property type="component" value="Chromosome 4"/>
</dbReference>
<evidence type="ECO:0000256" key="2">
    <source>
        <dbReference type="ARBA" id="ARBA00022692"/>
    </source>
</evidence>
<dbReference type="RefSeq" id="XP_021017102.2">
    <property type="nucleotide sequence ID" value="XM_021161443.2"/>
</dbReference>
<keyword evidence="6 16" id="KW-0472">Membrane</keyword>
<dbReference type="SMART" id="SM01411">
    <property type="entry name" value="Ephrin_rec_like"/>
    <property type="match status" value="2"/>
</dbReference>
<feature type="transmembrane region" description="Helical" evidence="16">
    <location>
        <begin position="285"/>
        <end position="309"/>
    </location>
</feature>
<dbReference type="PROSITE" id="PS00652">
    <property type="entry name" value="TNFR_NGFR_1"/>
    <property type="match status" value="1"/>
</dbReference>
<keyword evidence="8 19" id="KW-0675">Receptor</keyword>
<dbReference type="GO" id="GO:0009897">
    <property type="term" value="C:external side of plasma membrane"/>
    <property type="evidence" value="ECO:0007669"/>
    <property type="project" value="TreeGrafter"/>
</dbReference>
<evidence type="ECO:0000256" key="13">
    <source>
        <dbReference type="ARBA" id="ARBA00080262"/>
    </source>
</evidence>
<feature type="repeat" description="TNFR-Cys" evidence="15">
    <location>
        <begin position="135"/>
        <end position="176"/>
    </location>
</feature>
<evidence type="ECO:0000256" key="4">
    <source>
        <dbReference type="ARBA" id="ARBA00022737"/>
    </source>
</evidence>
<dbReference type="CTD" id="7293"/>
<evidence type="ECO:0000259" key="17">
    <source>
        <dbReference type="PROSITE" id="PS50050"/>
    </source>
</evidence>
<comment type="subcellular location">
    <subcellularLocation>
        <location evidence="1">Membrane</location>
        <topology evidence="1">Single-pass type I membrane protein</topology>
    </subcellularLocation>
</comment>
<protein>
    <recommendedName>
        <fullName evidence="12">Tumor necrosis factor receptor superfamily member 4</fullName>
    </recommendedName>
    <alternativeName>
        <fullName evidence="13">OX40 antigen</fullName>
    </alternativeName>
    <alternativeName>
        <fullName evidence="14">OX40L receptor</fullName>
    </alternativeName>
</protein>
<evidence type="ECO:0000256" key="12">
    <source>
        <dbReference type="ARBA" id="ARBA00072143"/>
    </source>
</evidence>
<feature type="disulfide bond" evidence="15">
    <location>
        <begin position="112"/>
        <end position="125"/>
    </location>
</feature>
<keyword evidence="5 16" id="KW-1133">Transmembrane helix</keyword>
<gene>
    <name evidence="19" type="primary">Tnfrsf4</name>
</gene>
<evidence type="ECO:0000256" key="15">
    <source>
        <dbReference type="PROSITE-ProRule" id="PRU00206"/>
    </source>
</evidence>
<dbReference type="FunFam" id="2.10.50.10:FF:000026">
    <property type="entry name" value="Tumor necrosis factor receptor superfamily member 4"/>
    <property type="match status" value="1"/>
</dbReference>
<comment type="function">
    <text evidence="10">Receptor for TNFSF4/OX40L/GP34. Is a costimulatory molecule implicated in long-term T-cell immunity.</text>
</comment>
<dbReference type="PRINTS" id="PR01921">
    <property type="entry name" value="TNFACTORR4"/>
</dbReference>
<dbReference type="InterPro" id="IPR001368">
    <property type="entry name" value="TNFR/NGFR_Cys_rich_reg"/>
</dbReference>